<keyword evidence="3" id="KW-1185">Reference proteome</keyword>
<dbReference type="Gene3D" id="3.40.50.1820">
    <property type="entry name" value="alpha/beta hydrolase"/>
    <property type="match status" value="1"/>
</dbReference>
<name>A0ABN4YU64_SPOUR</name>
<dbReference type="InterPro" id="IPR000073">
    <property type="entry name" value="AB_hydrolase_1"/>
</dbReference>
<evidence type="ECO:0000259" key="1">
    <source>
        <dbReference type="Pfam" id="PF00561"/>
    </source>
</evidence>
<dbReference type="Proteomes" id="UP000192486">
    <property type="component" value="Chromosome"/>
</dbReference>
<reference evidence="2 3" key="1">
    <citation type="submission" date="2016-04" db="EMBL/GenBank/DDBJ databases">
        <title>Comparative Genomics and Epigenetics of Sporosarcina ureae.</title>
        <authorList>
            <person name="Oliver A.S."/>
            <person name="Cooper K.K."/>
        </authorList>
    </citation>
    <scope>NUCLEOTIDE SEQUENCE [LARGE SCALE GENOMIC DNA]</scope>
    <source>
        <strain evidence="2 3">S204</strain>
    </source>
</reference>
<evidence type="ECO:0000313" key="2">
    <source>
        <dbReference type="EMBL" id="ARF13966.1"/>
    </source>
</evidence>
<dbReference type="InterPro" id="IPR029058">
    <property type="entry name" value="AB_hydrolase_fold"/>
</dbReference>
<feature type="domain" description="AB hydrolase-1" evidence="1">
    <location>
        <begin position="27"/>
        <end position="123"/>
    </location>
</feature>
<dbReference type="RefSeq" id="WP_029054282.1">
    <property type="nucleotide sequence ID" value="NZ_CP015108.1"/>
</dbReference>
<dbReference type="SUPFAM" id="SSF53474">
    <property type="entry name" value="alpha/beta-Hydrolases"/>
    <property type="match status" value="1"/>
</dbReference>
<proteinExistence type="predicted"/>
<evidence type="ECO:0000313" key="3">
    <source>
        <dbReference type="Proteomes" id="UP000192486"/>
    </source>
</evidence>
<dbReference type="EMBL" id="CP015108">
    <property type="protein sequence ID" value="ARF13966.1"/>
    <property type="molecule type" value="Genomic_DNA"/>
</dbReference>
<protein>
    <recommendedName>
        <fullName evidence="1">AB hydrolase-1 domain-containing protein</fullName>
    </recommendedName>
</protein>
<organism evidence="2 3">
    <name type="scientific">Sporosarcina ureae</name>
    <dbReference type="NCBI Taxonomy" id="1571"/>
    <lineage>
        <taxon>Bacteria</taxon>
        <taxon>Bacillati</taxon>
        <taxon>Bacillota</taxon>
        <taxon>Bacilli</taxon>
        <taxon>Bacillales</taxon>
        <taxon>Caryophanaceae</taxon>
        <taxon>Sporosarcina</taxon>
    </lineage>
</organism>
<dbReference type="Pfam" id="PF00561">
    <property type="entry name" value="Abhydrolase_1"/>
    <property type="match status" value="1"/>
</dbReference>
<dbReference type="InterPro" id="IPR050266">
    <property type="entry name" value="AB_hydrolase_sf"/>
</dbReference>
<gene>
    <name evidence="2" type="ORF">SporoS204_07295</name>
</gene>
<dbReference type="PANTHER" id="PTHR43798">
    <property type="entry name" value="MONOACYLGLYCEROL LIPASE"/>
    <property type="match status" value="1"/>
</dbReference>
<accession>A0ABN4YU64</accession>
<sequence length="283" mass="31960">MNQFIGLKDGGSLNYNLYSEENSDKGTIIFTHGLTGNKFQLTKYINEYKKEYQIIAVDLRGRGDSSVQLADSSIETHAKDIIEVIDSLQLKRVILFGYSMGAYISQKIAGEHSSVQRVILLDGGGHVDEEGKKMVYPSLGRMEHVYPSCENYIEATANVYKNLKVTVDPLVIQAIQYECKKKEDGYGNLSNPELIKQDFDSFYLYDVEKSARKNDKPTLLITGEGNLSDRPLFTKSNYTALLKEANIQVILTNENHYELAFNLQSDLLGNIHDFLKGEFSNEK</sequence>